<dbReference type="EMBL" id="JAAVTX010000004">
    <property type="protein sequence ID" value="NKE46061.1"/>
    <property type="molecule type" value="Genomic_DNA"/>
</dbReference>
<sequence length="139" mass="15473">MPQQGVELAGFGRRLAAQLLDLLWLMPLSVLLGTIGALANGGELSLGGELMANIIGTLLVLTFWVERQGTPGKLVLGLRIVDTETGLPPRFGRLVLRYLGYMISALPLCLGYFWMLWDARRQTWHDKMGRTLVIRLPQE</sequence>
<keyword evidence="3 6" id="KW-0812">Transmembrane</keyword>
<proteinExistence type="predicted"/>
<evidence type="ECO:0000256" key="6">
    <source>
        <dbReference type="SAM" id="Phobius"/>
    </source>
</evidence>
<evidence type="ECO:0000256" key="4">
    <source>
        <dbReference type="ARBA" id="ARBA00022989"/>
    </source>
</evidence>
<organism evidence="8 9">
    <name type="scientific">Falsiroseomonas frigidaquae</name>
    <dbReference type="NCBI Taxonomy" id="487318"/>
    <lineage>
        <taxon>Bacteria</taxon>
        <taxon>Pseudomonadati</taxon>
        <taxon>Pseudomonadota</taxon>
        <taxon>Alphaproteobacteria</taxon>
        <taxon>Acetobacterales</taxon>
        <taxon>Roseomonadaceae</taxon>
        <taxon>Falsiroseomonas</taxon>
    </lineage>
</organism>
<feature type="transmembrane region" description="Helical" evidence="6">
    <location>
        <begin position="46"/>
        <end position="65"/>
    </location>
</feature>
<dbReference type="InterPro" id="IPR051791">
    <property type="entry name" value="Pra-immunoreactive"/>
</dbReference>
<evidence type="ECO:0000256" key="3">
    <source>
        <dbReference type="ARBA" id="ARBA00022692"/>
    </source>
</evidence>
<evidence type="ECO:0000256" key="5">
    <source>
        <dbReference type="ARBA" id="ARBA00023136"/>
    </source>
</evidence>
<accession>A0ABX1F126</accession>
<dbReference type="Pfam" id="PF06271">
    <property type="entry name" value="RDD"/>
    <property type="match status" value="1"/>
</dbReference>
<feature type="domain" description="RDD" evidence="7">
    <location>
        <begin position="8"/>
        <end position="129"/>
    </location>
</feature>
<evidence type="ECO:0000313" key="8">
    <source>
        <dbReference type="EMBL" id="NKE46061.1"/>
    </source>
</evidence>
<feature type="transmembrane region" description="Helical" evidence="6">
    <location>
        <begin position="98"/>
        <end position="117"/>
    </location>
</feature>
<gene>
    <name evidence="8" type="ORF">HB662_14825</name>
</gene>
<comment type="subcellular location">
    <subcellularLocation>
        <location evidence="1">Cell membrane</location>
        <topology evidence="1">Multi-pass membrane protein</topology>
    </subcellularLocation>
</comment>
<name>A0ABX1F126_9PROT</name>
<evidence type="ECO:0000256" key="1">
    <source>
        <dbReference type="ARBA" id="ARBA00004651"/>
    </source>
</evidence>
<dbReference type="PANTHER" id="PTHR36115">
    <property type="entry name" value="PROLINE-RICH ANTIGEN HOMOLOG-RELATED"/>
    <property type="match status" value="1"/>
</dbReference>
<dbReference type="InterPro" id="IPR010432">
    <property type="entry name" value="RDD"/>
</dbReference>
<evidence type="ECO:0000313" key="9">
    <source>
        <dbReference type="Proteomes" id="UP000765160"/>
    </source>
</evidence>
<keyword evidence="9" id="KW-1185">Reference proteome</keyword>
<dbReference type="PANTHER" id="PTHR36115:SF4">
    <property type="entry name" value="MEMBRANE PROTEIN"/>
    <property type="match status" value="1"/>
</dbReference>
<evidence type="ECO:0000259" key="7">
    <source>
        <dbReference type="Pfam" id="PF06271"/>
    </source>
</evidence>
<evidence type="ECO:0000256" key="2">
    <source>
        <dbReference type="ARBA" id="ARBA00022475"/>
    </source>
</evidence>
<comment type="caution">
    <text evidence="8">The sequence shown here is derived from an EMBL/GenBank/DDBJ whole genome shotgun (WGS) entry which is preliminary data.</text>
</comment>
<feature type="transmembrane region" description="Helical" evidence="6">
    <location>
        <begin position="22"/>
        <end position="39"/>
    </location>
</feature>
<dbReference type="RefSeq" id="WP_168050576.1">
    <property type="nucleotide sequence ID" value="NZ_JAATJR010000004.1"/>
</dbReference>
<keyword evidence="4 6" id="KW-1133">Transmembrane helix</keyword>
<reference evidence="8 9" key="1">
    <citation type="submission" date="2020-03" db="EMBL/GenBank/DDBJ databases">
        <title>Roseomonas selenitidurans sp. nov. isolated from soil.</title>
        <authorList>
            <person name="Liu H."/>
        </authorList>
    </citation>
    <scope>NUCLEOTIDE SEQUENCE [LARGE SCALE GENOMIC DNA]</scope>
    <source>
        <strain evidence="8 9">JCM 15073</strain>
    </source>
</reference>
<keyword evidence="2" id="KW-1003">Cell membrane</keyword>
<protein>
    <submittedName>
        <fullName evidence="8">RDD family protein</fullName>
    </submittedName>
</protein>
<keyword evidence="5 6" id="KW-0472">Membrane</keyword>
<dbReference type="Proteomes" id="UP000765160">
    <property type="component" value="Unassembled WGS sequence"/>
</dbReference>